<keyword evidence="9" id="KW-1185">Reference proteome</keyword>
<keyword evidence="3 7" id="KW-0694">RNA-binding</keyword>
<comment type="caution">
    <text evidence="8">The sequence shown here is derived from an EMBL/GenBank/DDBJ whole genome shotgun (WGS) entry which is preliminary data.</text>
</comment>
<evidence type="ECO:0000256" key="3">
    <source>
        <dbReference type="ARBA" id="ARBA00022884"/>
    </source>
</evidence>
<dbReference type="SUPFAM" id="SSF53137">
    <property type="entry name" value="Translational machinery components"/>
    <property type="match status" value="1"/>
</dbReference>
<dbReference type="HAMAP" id="MF_01337_B">
    <property type="entry name" value="Ribosomal_uL18_B"/>
    <property type="match status" value="1"/>
</dbReference>
<dbReference type="CDD" id="cd00432">
    <property type="entry name" value="Ribosomal_L18_L5e"/>
    <property type="match status" value="1"/>
</dbReference>
<dbReference type="InterPro" id="IPR005484">
    <property type="entry name" value="Ribosomal_uL18_bac/plant/anim"/>
</dbReference>
<dbReference type="Pfam" id="PF00861">
    <property type="entry name" value="Ribosomal_L18p"/>
    <property type="match status" value="1"/>
</dbReference>
<evidence type="ECO:0000313" key="9">
    <source>
        <dbReference type="Proteomes" id="UP001597544"/>
    </source>
</evidence>
<reference evidence="9" key="1">
    <citation type="journal article" date="2019" name="Int. J. Syst. Evol. Microbiol.">
        <title>The Global Catalogue of Microorganisms (GCM) 10K type strain sequencing project: providing services to taxonomists for standard genome sequencing and annotation.</title>
        <authorList>
            <consortium name="The Broad Institute Genomics Platform"/>
            <consortium name="The Broad Institute Genome Sequencing Center for Infectious Disease"/>
            <person name="Wu L."/>
            <person name="Ma J."/>
        </authorList>
    </citation>
    <scope>NUCLEOTIDE SEQUENCE [LARGE SCALE GENOMIC DNA]</scope>
    <source>
        <strain evidence="9">KCTC 42498</strain>
    </source>
</reference>
<sequence length="115" mass="12425">MSANKVTRRLRIKKSIRNKISGTAERPRLSVFRSNKAIYAQIIDDTTGKTLAAASSAKLDDAKSNVETSNKVGKAIAELALAKGISQVVFDRSGYLYHGKVKSLAEGAREAGLKF</sequence>
<keyword evidence="4 7" id="KW-0689">Ribosomal protein</keyword>
<name>A0ABW5ILF1_9BACT</name>
<organism evidence="8 9">
    <name type="scientific">Pontibacter locisalis</name>
    <dbReference type="NCBI Taxonomy" id="1719035"/>
    <lineage>
        <taxon>Bacteria</taxon>
        <taxon>Pseudomonadati</taxon>
        <taxon>Bacteroidota</taxon>
        <taxon>Cytophagia</taxon>
        <taxon>Cytophagales</taxon>
        <taxon>Hymenobacteraceae</taxon>
        <taxon>Pontibacter</taxon>
    </lineage>
</organism>
<evidence type="ECO:0000256" key="4">
    <source>
        <dbReference type="ARBA" id="ARBA00022980"/>
    </source>
</evidence>
<dbReference type="PANTHER" id="PTHR12899">
    <property type="entry name" value="39S RIBOSOMAL PROTEIN L18, MITOCHONDRIAL"/>
    <property type="match status" value="1"/>
</dbReference>
<dbReference type="InterPro" id="IPR004389">
    <property type="entry name" value="Ribosomal_uL18_bac-type"/>
</dbReference>
<evidence type="ECO:0000256" key="2">
    <source>
        <dbReference type="ARBA" id="ARBA00022730"/>
    </source>
</evidence>
<dbReference type="PANTHER" id="PTHR12899:SF3">
    <property type="entry name" value="LARGE RIBOSOMAL SUBUNIT PROTEIN UL18M"/>
    <property type="match status" value="1"/>
</dbReference>
<accession>A0ABW5ILF1</accession>
<dbReference type="Proteomes" id="UP001597544">
    <property type="component" value="Unassembled WGS sequence"/>
</dbReference>
<evidence type="ECO:0000313" key="8">
    <source>
        <dbReference type="EMBL" id="MFD2512840.1"/>
    </source>
</evidence>
<dbReference type="GO" id="GO:0005840">
    <property type="term" value="C:ribosome"/>
    <property type="evidence" value="ECO:0007669"/>
    <property type="project" value="UniProtKB-KW"/>
</dbReference>
<comment type="function">
    <text evidence="7">This is one of the proteins that bind and probably mediate the attachment of the 5S RNA into the large ribosomal subunit, where it forms part of the central protuberance.</text>
</comment>
<evidence type="ECO:0000256" key="5">
    <source>
        <dbReference type="ARBA" id="ARBA00023274"/>
    </source>
</evidence>
<dbReference type="NCBIfam" id="TIGR00060">
    <property type="entry name" value="L18_bact"/>
    <property type="match status" value="1"/>
</dbReference>
<gene>
    <name evidence="7 8" type="primary">rplR</name>
    <name evidence="8" type="ORF">ACFSRY_03095</name>
</gene>
<evidence type="ECO:0000256" key="7">
    <source>
        <dbReference type="HAMAP-Rule" id="MF_01337"/>
    </source>
</evidence>
<evidence type="ECO:0000256" key="6">
    <source>
        <dbReference type="ARBA" id="ARBA00035197"/>
    </source>
</evidence>
<evidence type="ECO:0000256" key="1">
    <source>
        <dbReference type="ARBA" id="ARBA00007116"/>
    </source>
</evidence>
<keyword evidence="5 7" id="KW-0687">Ribonucleoprotein</keyword>
<comment type="similarity">
    <text evidence="1 7">Belongs to the universal ribosomal protein uL18 family.</text>
</comment>
<dbReference type="Gene3D" id="3.30.420.100">
    <property type="match status" value="1"/>
</dbReference>
<proteinExistence type="inferred from homology"/>
<dbReference type="EMBL" id="JBHULU010000004">
    <property type="protein sequence ID" value="MFD2512840.1"/>
    <property type="molecule type" value="Genomic_DNA"/>
</dbReference>
<comment type="subunit">
    <text evidence="7">Part of the 50S ribosomal subunit; part of the 5S rRNA/L5/L18/L25 subcomplex. Contacts the 5S and 23S rRNAs.</text>
</comment>
<dbReference type="RefSeq" id="WP_377503303.1">
    <property type="nucleotide sequence ID" value="NZ_JBHULU010000004.1"/>
</dbReference>
<keyword evidence="2 7" id="KW-0699">rRNA-binding</keyword>
<protein>
    <recommendedName>
        <fullName evidence="6 7">Large ribosomal subunit protein uL18</fullName>
    </recommendedName>
</protein>
<dbReference type="InterPro" id="IPR057268">
    <property type="entry name" value="Ribosomal_L18"/>
</dbReference>